<dbReference type="PROSITE" id="PS51855">
    <property type="entry name" value="MGS"/>
    <property type="match status" value="1"/>
</dbReference>
<evidence type="ECO:0000256" key="17">
    <source>
        <dbReference type="ARBA" id="ARBA00057223"/>
    </source>
</evidence>
<feature type="binding site" evidence="19">
    <location>
        <position position="841"/>
    </location>
    <ligand>
        <name>Mn(2+)</name>
        <dbReference type="ChEBI" id="CHEBI:29035"/>
        <label>3</label>
    </ligand>
</feature>
<dbReference type="SMART" id="SM01096">
    <property type="entry name" value="CPSase_L_D3"/>
    <property type="match status" value="1"/>
</dbReference>
<comment type="catalytic activity">
    <reaction evidence="16 19">
        <text>hydrogencarbonate + L-glutamine + 2 ATP + H2O = carbamoyl phosphate + L-glutamate + 2 ADP + phosphate + 2 H(+)</text>
        <dbReference type="Rhea" id="RHEA:18633"/>
        <dbReference type="ChEBI" id="CHEBI:15377"/>
        <dbReference type="ChEBI" id="CHEBI:15378"/>
        <dbReference type="ChEBI" id="CHEBI:17544"/>
        <dbReference type="ChEBI" id="CHEBI:29985"/>
        <dbReference type="ChEBI" id="CHEBI:30616"/>
        <dbReference type="ChEBI" id="CHEBI:43474"/>
        <dbReference type="ChEBI" id="CHEBI:58228"/>
        <dbReference type="ChEBI" id="CHEBI:58359"/>
        <dbReference type="ChEBI" id="CHEBI:456216"/>
        <dbReference type="EC" id="6.3.5.5"/>
    </reaction>
</comment>
<dbReference type="PANTHER" id="PTHR11405">
    <property type="entry name" value="CARBAMOYLTRANSFERASE FAMILY MEMBER"/>
    <property type="match status" value="1"/>
</dbReference>
<reference evidence="22 23" key="1">
    <citation type="submission" date="2019-10" db="EMBL/GenBank/DDBJ databases">
        <title>Glaciimonas soli sp. nov., a psychrophilic bacterium isolated from the forest soil of a high elevation mountain in Taiwan.</title>
        <authorList>
            <person name="Wang L.-T."/>
            <person name="Shieh W.Y."/>
        </authorList>
    </citation>
    <scope>NUCLEOTIDE SEQUENCE [LARGE SCALE GENOMIC DNA]</scope>
    <source>
        <strain evidence="22 23">GS1</strain>
    </source>
</reference>
<dbReference type="PROSITE" id="PS50975">
    <property type="entry name" value="ATP_GRASP"/>
    <property type="match status" value="2"/>
</dbReference>
<dbReference type="InterPro" id="IPR016185">
    <property type="entry name" value="PreATP-grasp_dom_sf"/>
</dbReference>
<accession>A0A843YQB2</accession>
<keyword evidence="6 19" id="KW-0436">Ligase</keyword>
<dbReference type="GO" id="GO:0005524">
    <property type="term" value="F:ATP binding"/>
    <property type="evidence" value="ECO:0007669"/>
    <property type="project" value="UniProtKB-UniRule"/>
</dbReference>
<evidence type="ECO:0000256" key="13">
    <source>
        <dbReference type="ARBA" id="ARBA00022975"/>
    </source>
</evidence>
<dbReference type="FunFam" id="3.30.470.20:FF:000013">
    <property type="entry name" value="Carbamoyl-phosphate synthase large chain"/>
    <property type="match status" value="1"/>
</dbReference>
<dbReference type="SUPFAM" id="SSF52440">
    <property type="entry name" value="PreATP-grasp domain"/>
    <property type="match status" value="2"/>
</dbReference>
<feature type="binding site" evidence="19">
    <location>
        <position position="825"/>
    </location>
    <ligand>
        <name>Mn(2+)</name>
        <dbReference type="ChEBI" id="CHEBI:29035"/>
        <label>3</label>
    </ligand>
</feature>
<evidence type="ECO:0000256" key="9">
    <source>
        <dbReference type="ARBA" id="ARBA00022737"/>
    </source>
</evidence>
<dbReference type="InterPro" id="IPR005483">
    <property type="entry name" value="CPSase_dom"/>
</dbReference>
<dbReference type="Pfam" id="PF02142">
    <property type="entry name" value="MGS"/>
    <property type="match status" value="1"/>
</dbReference>
<dbReference type="PROSITE" id="PS51257">
    <property type="entry name" value="PROKAR_LIPOPROTEIN"/>
    <property type="match status" value="1"/>
</dbReference>
<comment type="function">
    <text evidence="17 19">Large subunit of the glutamine-dependent carbamoyl phosphate synthetase (CPSase). CPSase catalyzes the formation of carbamoyl phosphate from the ammonia moiety of glutamine, carbonate, and phosphate donated by ATP, constituting the first step of 2 biosynthetic pathways, one leading to arginine and/or urea and the other to pyrimidine nucleotides. The large subunit (synthetase) binds the substrates ammonia (free or transferred from glutamine from the small subunit), hydrogencarbonate and ATP and carries out an ATP-coupled ligase reaction, activating hydrogencarbonate by forming carboxy phosphate which reacts with ammonia to form carbamoyl phosphate.</text>
</comment>
<evidence type="ECO:0000256" key="18">
    <source>
        <dbReference type="ARBA" id="ARBA00062056"/>
    </source>
</evidence>
<feature type="binding site" evidence="19">
    <location>
        <position position="841"/>
    </location>
    <ligand>
        <name>Mg(2+)</name>
        <dbReference type="ChEBI" id="CHEBI:18420"/>
        <label>4</label>
    </ligand>
</feature>
<evidence type="ECO:0000313" key="23">
    <source>
        <dbReference type="Proteomes" id="UP000451565"/>
    </source>
</evidence>
<dbReference type="PANTHER" id="PTHR11405:SF53">
    <property type="entry name" value="CARBAMOYL-PHOSPHATE SYNTHASE [AMMONIA], MITOCHONDRIAL"/>
    <property type="match status" value="1"/>
</dbReference>
<keyword evidence="5 19" id="KW-0055">Arginine biosynthesis</keyword>
<dbReference type="AlphaFoldDB" id="A0A843YQB2"/>
<feature type="binding site" evidence="19">
    <location>
        <position position="129"/>
    </location>
    <ligand>
        <name>ATP</name>
        <dbReference type="ChEBI" id="CHEBI:30616"/>
        <label>1</label>
    </ligand>
</feature>
<dbReference type="InterPro" id="IPR011761">
    <property type="entry name" value="ATP-grasp"/>
</dbReference>
<feature type="region of interest" description="Carboxyphosphate synthetic domain" evidence="19">
    <location>
        <begin position="1"/>
        <end position="403"/>
    </location>
</feature>
<feature type="binding site" evidence="19">
    <location>
        <position position="843"/>
    </location>
    <ligand>
        <name>Mg(2+)</name>
        <dbReference type="ChEBI" id="CHEBI:18420"/>
        <label>4</label>
    </ligand>
</feature>
<feature type="binding site" evidence="19">
    <location>
        <position position="757"/>
    </location>
    <ligand>
        <name>ATP</name>
        <dbReference type="ChEBI" id="CHEBI:30616"/>
        <label>2</label>
    </ligand>
</feature>
<feature type="binding site" evidence="19">
    <location>
        <position position="841"/>
    </location>
    <ligand>
        <name>Mg(2+)</name>
        <dbReference type="ChEBI" id="CHEBI:18420"/>
        <label>3</label>
    </ligand>
</feature>
<feature type="binding site" evidence="19">
    <location>
        <position position="299"/>
    </location>
    <ligand>
        <name>ATP</name>
        <dbReference type="ChEBI" id="CHEBI:30616"/>
        <label>1</label>
    </ligand>
</feature>
<evidence type="ECO:0000256" key="10">
    <source>
        <dbReference type="ARBA" id="ARBA00022741"/>
    </source>
</evidence>
<comment type="caution">
    <text evidence="22">The sequence shown here is derived from an EMBL/GenBank/DDBJ whole genome shotgun (WGS) entry which is preliminary data.</text>
</comment>
<keyword evidence="14" id="KW-0464">Manganese</keyword>
<dbReference type="NCBIfam" id="TIGR01369">
    <property type="entry name" value="CPSaseII_lrg"/>
    <property type="match status" value="1"/>
</dbReference>
<evidence type="ECO:0000256" key="3">
    <source>
        <dbReference type="ARBA" id="ARBA00005077"/>
    </source>
</evidence>
<dbReference type="GO" id="GO:0004088">
    <property type="term" value="F:carbamoyl-phosphate synthase (glutamine-hydrolyzing) activity"/>
    <property type="evidence" value="ECO:0007669"/>
    <property type="project" value="UniProtKB-UniRule"/>
</dbReference>
<organism evidence="22 23">
    <name type="scientific">Glaciimonas soli</name>
    <dbReference type="NCBI Taxonomy" id="2590999"/>
    <lineage>
        <taxon>Bacteria</taxon>
        <taxon>Pseudomonadati</taxon>
        <taxon>Pseudomonadota</taxon>
        <taxon>Betaproteobacteria</taxon>
        <taxon>Burkholderiales</taxon>
        <taxon>Oxalobacteraceae</taxon>
        <taxon>Glaciimonas</taxon>
    </lineage>
</organism>
<dbReference type="RefSeq" id="WP_153233264.1">
    <property type="nucleotide sequence ID" value="NZ_WINI01000001.1"/>
</dbReference>
<evidence type="ECO:0000256" key="12">
    <source>
        <dbReference type="ARBA" id="ARBA00022842"/>
    </source>
</evidence>
<keyword evidence="23" id="KW-1185">Reference proteome</keyword>
<gene>
    <name evidence="19 22" type="primary">carB</name>
    <name evidence="22" type="ORF">GEV47_03310</name>
</gene>
<evidence type="ECO:0000256" key="5">
    <source>
        <dbReference type="ARBA" id="ARBA00022571"/>
    </source>
</evidence>
<dbReference type="InterPro" id="IPR006275">
    <property type="entry name" value="CPSase_lsu"/>
</dbReference>
<dbReference type="PROSITE" id="PS00867">
    <property type="entry name" value="CPSASE_2"/>
    <property type="match status" value="2"/>
</dbReference>
<keyword evidence="13 19" id="KW-0665">Pyrimidine biosynthesis</keyword>
<feature type="binding site" evidence="19">
    <location>
        <position position="285"/>
    </location>
    <ligand>
        <name>ATP</name>
        <dbReference type="ChEBI" id="CHEBI:30616"/>
        <label>1</label>
    </ligand>
</feature>
<dbReference type="InterPro" id="IPR058047">
    <property type="entry name" value="CPSase_preATP-grasp"/>
</dbReference>
<evidence type="ECO:0000256" key="2">
    <source>
        <dbReference type="ARBA" id="ARBA00004812"/>
    </source>
</evidence>
<feature type="binding site" evidence="19">
    <location>
        <position position="752"/>
    </location>
    <ligand>
        <name>ATP</name>
        <dbReference type="ChEBI" id="CHEBI:30616"/>
        <label>2</label>
    </ligand>
</feature>
<comment type="caution">
    <text evidence="19">Lacks conserved residue(s) required for the propagation of feature annotation.</text>
</comment>
<keyword evidence="7 19" id="KW-0028">Amino-acid biosynthesis</keyword>
<dbReference type="HAMAP" id="MF_01210_A">
    <property type="entry name" value="CPSase_L_chain_A"/>
    <property type="match status" value="1"/>
</dbReference>
<proteinExistence type="inferred from homology"/>
<comment type="pathway">
    <text evidence="3 19">Amino-acid biosynthesis; L-arginine biosynthesis; carbamoyl phosphate from bicarbonate: step 1/1.</text>
</comment>
<dbReference type="NCBIfam" id="NF009455">
    <property type="entry name" value="PRK12815.1"/>
    <property type="match status" value="1"/>
</dbReference>
<feature type="binding site" evidence="19">
    <location>
        <position position="285"/>
    </location>
    <ligand>
        <name>Mg(2+)</name>
        <dbReference type="ChEBI" id="CHEBI:18420"/>
        <label>1</label>
    </ligand>
</feature>
<keyword evidence="12" id="KW-0460">Magnesium</keyword>
<dbReference type="OrthoDB" id="9804197at2"/>
<dbReference type="Gene3D" id="3.40.50.20">
    <property type="match status" value="2"/>
</dbReference>
<feature type="binding site" evidence="19">
    <location>
        <position position="210"/>
    </location>
    <ligand>
        <name>ATP</name>
        <dbReference type="ChEBI" id="CHEBI:30616"/>
        <label>1</label>
    </ligand>
</feature>
<feature type="binding site" evidence="19">
    <location>
        <position position="825"/>
    </location>
    <ligand>
        <name>Mg(2+)</name>
        <dbReference type="ChEBI" id="CHEBI:18420"/>
        <label>3</label>
    </ligand>
</feature>
<comment type="similarity">
    <text evidence="4 19">Belongs to the CarB family.</text>
</comment>
<feature type="binding site" evidence="19">
    <location>
        <position position="843"/>
    </location>
    <ligand>
        <name>Mn(2+)</name>
        <dbReference type="ChEBI" id="CHEBI:29035"/>
        <label>4</label>
    </ligand>
</feature>
<feature type="binding site" evidence="19">
    <location>
        <position position="299"/>
    </location>
    <ligand>
        <name>Mn(2+)</name>
        <dbReference type="ChEBI" id="CHEBI:29035"/>
        <label>2</label>
    </ligand>
</feature>
<feature type="binding site" evidence="19">
    <location>
        <position position="175"/>
    </location>
    <ligand>
        <name>ATP</name>
        <dbReference type="ChEBI" id="CHEBI:30616"/>
        <label>1</label>
    </ligand>
</feature>
<feature type="binding site" evidence="19">
    <location>
        <position position="301"/>
    </location>
    <ligand>
        <name>Mg(2+)</name>
        <dbReference type="ChEBI" id="CHEBI:18420"/>
        <label>2</label>
    </ligand>
</feature>
<evidence type="ECO:0000256" key="19">
    <source>
        <dbReference type="HAMAP-Rule" id="MF_01210"/>
    </source>
</evidence>
<evidence type="ECO:0000256" key="14">
    <source>
        <dbReference type="ARBA" id="ARBA00023211"/>
    </source>
</evidence>
<dbReference type="InterPro" id="IPR036914">
    <property type="entry name" value="MGS-like_dom_sf"/>
</dbReference>
<keyword evidence="8" id="KW-0479">Metal-binding</keyword>
<comment type="subunit">
    <text evidence="18 19">Composed of two chains; the small (or glutamine) chain promotes the hydrolysis of glutamine to ammonia, which is used by the large (or ammonia) chain to synthesize carbamoyl phosphate. Tetramer of heterodimers (alpha,beta)4.</text>
</comment>
<dbReference type="InterPro" id="IPR033937">
    <property type="entry name" value="MGS_CPS_CarB"/>
</dbReference>
<evidence type="ECO:0000259" key="21">
    <source>
        <dbReference type="PROSITE" id="PS51855"/>
    </source>
</evidence>
<comment type="catalytic activity">
    <reaction evidence="15 19">
        <text>hydrogencarbonate + NH4(+) + 2 ATP = carbamoyl phosphate + 2 ADP + phosphate + 2 H(+)</text>
        <dbReference type="Rhea" id="RHEA:18029"/>
        <dbReference type="ChEBI" id="CHEBI:15378"/>
        <dbReference type="ChEBI" id="CHEBI:17544"/>
        <dbReference type="ChEBI" id="CHEBI:28938"/>
        <dbReference type="ChEBI" id="CHEBI:30616"/>
        <dbReference type="ChEBI" id="CHEBI:43474"/>
        <dbReference type="ChEBI" id="CHEBI:58228"/>
        <dbReference type="ChEBI" id="CHEBI:456216"/>
        <dbReference type="EC" id="6.3.4.16"/>
    </reaction>
</comment>
<protein>
    <recommendedName>
        <fullName evidence="19">Carbamoyl phosphate synthase large chain</fullName>
        <ecNumber evidence="19">6.3.4.16</ecNumber>
        <ecNumber evidence="19">6.3.5.5</ecNumber>
    </recommendedName>
    <alternativeName>
        <fullName evidence="19">Carbamoyl phosphate synthetase ammonia chain</fullName>
    </alternativeName>
</protein>
<dbReference type="FunFam" id="3.30.470.20:FF:000007">
    <property type="entry name" value="Carbamoyl-phosphate synthase large chain"/>
    <property type="match status" value="1"/>
</dbReference>
<dbReference type="Pfam" id="PF02787">
    <property type="entry name" value="CPSase_L_D3"/>
    <property type="match status" value="1"/>
</dbReference>
<feature type="binding site" evidence="19">
    <location>
        <position position="301"/>
    </location>
    <ligand>
        <name>Mn(2+)</name>
        <dbReference type="ChEBI" id="CHEBI:29035"/>
        <label>2</label>
    </ligand>
</feature>
<feature type="domain" description="ATP-grasp" evidence="20">
    <location>
        <begin position="675"/>
        <end position="870"/>
    </location>
</feature>
<feature type="binding site" evidence="19">
    <location>
        <position position="783"/>
    </location>
    <ligand>
        <name>ATP</name>
        <dbReference type="ChEBI" id="CHEBI:30616"/>
        <label>2</label>
    </ligand>
</feature>
<dbReference type="InterPro" id="IPR011607">
    <property type="entry name" value="MGS-like_dom"/>
</dbReference>
<feature type="binding site" evidence="19">
    <location>
        <position position="825"/>
    </location>
    <ligand>
        <name>ATP</name>
        <dbReference type="ChEBI" id="CHEBI:30616"/>
        <label>2</label>
    </ligand>
</feature>
<dbReference type="Gene3D" id="1.10.1030.10">
    <property type="entry name" value="Carbamoyl-phosphate synthetase, large subunit oligomerisation domain"/>
    <property type="match status" value="1"/>
</dbReference>
<dbReference type="FunFam" id="1.10.1030.10:FF:000002">
    <property type="entry name" value="Carbamoyl-phosphate synthase large chain"/>
    <property type="match status" value="1"/>
</dbReference>
<dbReference type="UniPathway" id="UPA00070">
    <property type="reaction ID" value="UER00115"/>
</dbReference>
<evidence type="ECO:0000256" key="4">
    <source>
        <dbReference type="ARBA" id="ARBA00009799"/>
    </source>
</evidence>
<evidence type="ECO:0000256" key="8">
    <source>
        <dbReference type="ARBA" id="ARBA00022723"/>
    </source>
</evidence>
<comment type="cofactor">
    <cofactor evidence="1">
        <name>Mn(2+)</name>
        <dbReference type="ChEBI" id="CHEBI:29035"/>
    </cofactor>
</comment>
<keyword evidence="11 19" id="KW-0067">ATP-binding</keyword>
<evidence type="ECO:0000256" key="15">
    <source>
        <dbReference type="ARBA" id="ARBA00047359"/>
    </source>
</evidence>
<dbReference type="GO" id="GO:0006541">
    <property type="term" value="P:glutamine metabolic process"/>
    <property type="evidence" value="ECO:0007669"/>
    <property type="project" value="TreeGrafter"/>
</dbReference>
<dbReference type="Pfam" id="PF25596">
    <property type="entry name" value="CPSase_L_D1"/>
    <property type="match status" value="2"/>
</dbReference>
<dbReference type="EC" id="6.3.5.5" evidence="19"/>
<dbReference type="SUPFAM" id="SSF56059">
    <property type="entry name" value="Glutathione synthetase ATP-binding domain-like"/>
    <property type="match status" value="2"/>
</dbReference>
<dbReference type="SMART" id="SM00851">
    <property type="entry name" value="MGS"/>
    <property type="match status" value="1"/>
</dbReference>
<evidence type="ECO:0000256" key="1">
    <source>
        <dbReference type="ARBA" id="ARBA00001936"/>
    </source>
</evidence>
<evidence type="ECO:0000313" key="22">
    <source>
        <dbReference type="EMBL" id="MQQ99712.1"/>
    </source>
</evidence>
<feature type="binding site" evidence="19">
    <location>
        <position position="711"/>
    </location>
    <ligand>
        <name>ATP</name>
        <dbReference type="ChEBI" id="CHEBI:30616"/>
        <label>2</label>
    </ligand>
</feature>
<feature type="binding site" evidence="19">
    <location>
        <position position="215"/>
    </location>
    <ligand>
        <name>ATP</name>
        <dbReference type="ChEBI" id="CHEBI:30616"/>
        <label>1</label>
    </ligand>
</feature>
<feature type="binding site" evidence="19">
    <location>
        <position position="243"/>
    </location>
    <ligand>
        <name>ATP</name>
        <dbReference type="ChEBI" id="CHEBI:30616"/>
        <label>1</label>
    </ligand>
</feature>
<feature type="binding site" evidence="19">
    <location>
        <position position="785"/>
    </location>
    <ligand>
        <name>ATP</name>
        <dbReference type="ChEBI" id="CHEBI:30616"/>
        <label>2</label>
    </ligand>
</feature>
<dbReference type="GO" id="GO:0046872">
    <property type="term" value="F:metal ion binding"/>
    <property type="evidence" value="ECO:0007669"/>
    <property type="project" value="UniProtKB-KW"/>
</dbReference>
<dbReference type="InterPro" id="IPR005479">
    <property type="entry name" value="CPAse_ATP-bd"/>
</dbReference>
<feature type="binding site" evidence="19">
    <location>
        <position position="176"/>
    </location>
    <ligand>
        <name>ATP</name>
        <dbReference type="ChEBI" id="CHEBI:30616"/>
        <label>1</label>
    </ligand>
</feature>
<evidence type="ECO:0000259" key="20">
    <source>
        <dbReference type="PROSITE" id="PS50975"/>
    </source>
</evidence>
<comment type="pathway">
    <text evidence="2 19">Pyrimidine metabolism; UMP biosynthesis via de novo pathway; (S)-dihydroorotate from bicarbonate: step 1/3.</text>
</comment>
<dbReference type="GO" id="GO:0004087">
    <property type="term" value="F:carbamoyl-phosphate synthase (ammonia) activity"/>
    <property type="evidence" value="ECO:0007669"/>
    <property type="project" value="UniProtKB-EC"/>
</dbReference>
<feature type="binding site" evidence="19">
    <location>
        <position position="242"/>
    </location>
    <ligand>
        <name>ATP</name>
        <dbReference type="ChEBI" id="CHEBI:30616"/>
        <label>1</label>
    </ligand>
</feature>
<evidence type="ECO:0000256" key="11">
    <source>
        <dbReference type="ARBA" id="ARBA00022840"/>
    </source>
</evidence>
<dbReference type="GO" id="GO:0005737">
    <property type="term" value="C:cytoplasm"/>
    <property type="evidence" value="ECO:0007669"/>
    <property type="project" value="TreeGrafter"/>
</dbReference>
<dbReference type="GO" id="GO:0006526">
    <property type="term" value="P:L-arginine biosynthetic process"/>
    <property type="evidence" value="ECO:0007669"/>
    <property type="project" value="UniProtKB-UniRule"/>
</dbReference>
<dbReference type="Proteomes" id="UP000451565">
    <property type="component" value="Unassembled WGS sequence"/>
</dbReference>
<feature type="binding site" evidence="19">
    <location>
        <position position="299"/>
    </location>
    <ligand>
        <name>Mn(2+)</name>
        <dbReference type="ChEBI" id="CHEBI:29035"/>
        <label>1</label>
    </ligand>
</feature>
<feature type="region of interest" description="Allosteric domain" evidence="19">
    <location>
        <begin position="937"/>
        <end position="1074"/>
    </location>
</feature>
<comment type="domain">
    <text evidence="19">The large subunit is composed of 2 ATP-grasp domains that are involved in binding the 2 ATP molecules needed for carbamoyl phosphate synthesis. The N-terminal ATP-grasp domain (referred to as the carboxyphosphate synthetic component) catalyzes the ATP-dependent phosphorylation of hydrogencarbonate to carboxyphosphate and the subsequent nucleophilic attack by ammonia to form a carbamate intermediate. The C-terminal ATP-grasp domain (referred to as the carbamoyl phosphate synthetic component) then catalyzes the phosphorylation of carbamate with the second ATP to form the end product carbamoyl phosphate. The reactive and unstable enzyme intermediates are sequentially channeled from one active site to the next through the interior of the protein over a distance of at least 96 A.</text>
</comment>
<dbReference type="HAMAP" id="MF_01210_B">
    <property type="entry name" value="CPSase_L_chain_B"/>
    <property type="match status" value="1"/>
</dbReference>
<feature type="domain" description="MGS-like" evidence="21">
    <location>
        <begin position="937"/>
        <end position="1074"/>
    </location>
</feature>
<feature type="binding site" evidence="19">
    <location>
        <position position="841"/>
    </location>
    <ligand>
        <name>Mn(2+)</name>
        <dbReference type="ChEBI" id="CHEBI:29035"/>
        <label>4</label>
    </ligand>
</feature>
<sequence>MPKRSDLKSILIIGAGPIIIGQACEFDYSGAQACKALREEGYKVILVNSNPATIMTDPEMADVTYIEPITWQVVERIIAKEKPDAILPTMGGQTALNCALDLHHHGILTKYNVELIGASPEAIDKAEDRSKFKEAMTKIGLGSARSGVAHTMDESWAVQKELGFPVIIRPSFTMGGTGGGIAYNAEEFETICKRGLEASPTNELLIEESLIGWKEYEMEVVRDKADNCIIVCSIENLDPMGVHTGDSITVAPAQTLTDKEYQIMRNASLAVLREIGVDTGGSNVQFSVNPEDGRMIVIEMNPRVSRSSALASKATGFPIAKIAAKLAVGFTLDELRNEITGGATPASFEPSIDYVVTKIPRFAFEKFPAADDHLTTQMKSVGEVMAIGRTFQESFQKALRGLEVGVDGMNEKTQDREVIEEELGEPGPDRIWYVGDAFAQGFSLEEVHQLTKIDPWFLSQIKEIVDTELWLENDLKTLEALDKDVLFKLKQMGFADRRLAKLLKTTDTAVRQKRHALNIRPVYKRVDTCGGEFATNTAYMYSTYEEECESNPTDKKKIMVLGGGPNRIGQGIEFDYCCVHAALAMRADGYETIMVNCNPETVSTDYDTSDRLYFESLTLEDVLEIVDKEKPYGVIVQYGGQTPLKLALDLEANGVPIVGTSPDMIDAAEDRERFQKMLHDLNLRQPPNRTARTEADALRLAQEIGYPLVVRPSYVLGGRAMEIVHEQRDLERYMREAVKVSHDSPVLLDRFLNDAIEVDVDCLSDGERTFIGGVMEHIEQAGVHSGDSACSLPPYSLGQETIDELKRQTALMAKGLNVVGLMNVQFAIQQVDGKDVVYVLEVNPRASRTVPFVSKATGLQLAKIAARCMVGQSLESQGIKEEVVPKYFSVKEAVFPFVKFPGVDTILGPEMKSTGEVMGVGKTFGEAFVKSQLGASIKLPTSGKVFLSVKASDKPRAVKVAKDLVAMGFTIAATKGTAAAIQAAGIPVESVNKVAEGRPHVVDMIKNNEITLLINTVEEKRSAIVDSRAIRTSALQARAITYTTIAGAEAAVEGMRHLKELHVYDLQGLHKTLH</sequence>
<feature type="binding site" evidence="19">
    <location>
        <position position="169"/>
    </location>
    <ligand>
        <name>ATP</name>
        <dbReference type="ChEBI" id="CHEBI:30616"/>
        <label>1</label>
    </ligand>
</feature>
<evidence type="ECO:0000256" key="6">
    <source>
        <dbReference type="ARBA" id="ARBA00022598"/>
    </source>
</evidence>
<dbReference type="PRINTS" id="PR00098">
    <property type="entry name" value="CPSASE"/>
</dbReference>
<dbReference type="EC" id="6.3.4.16" evidence="19"/>
<dbReference type="UniPathway" id="UPA00068">
    <property type="reaction ID" value="UER00171"/>
</dbReference>
<dbReference type="Gene3D" id="3.40.50.1380">
    <property type="entry name" value="Methylglyoxal synthase-like domain"/>
    <property type="match status" value="1"/>
</dbReference>
<name>A0A843YQB2_9BURK</name>
<feature type="binding site" evidence="19">
    <location>
        <position position="285"/>
    </location>
    <ligand>
        <name>Mn(2+)</name>
        <dbReference type="ChEBI" id="CHEBI:29035"/>
        <label>1</label>
    </ligand>
</feature>
<dbReference type="InterPro" id="IPR005480">
    <property type="entry name" value="CPSase_lsu_oligo"/>
</dbReference>
<keyword evidence="9 19" id="KW-0677">Repeat</keyword>
<feature type="binding site" evidence="19">
    <location>
        <position position="208"/>
    </location>
    <ligand>
        <name>ATP</name>
        <dbReference type="ChEBI" id="CHEBI:30616"/>
        <label>1</label>
    </ligand>
</feature>
<dbReference type="InterPro" id="IPR036897">
    <property type="entry name" value="CarbamoylP_synth_lsu_oligo_sf"/>
</dbReference>
<dbReference type="CDD" id="cd01424">
    <property type="entry name" value="MGS_CPS_II"/>
    <property type="match status" value="1"/>
</dbReference>
<feature type="domain" description="ATP-grasp" evidence="20">
    <location>
        <begin position="133"/>
        <end position="328"/>
    </location>
</feature>
<dbReference type="FunFam" id="3.40.50.20:FF:000001">
    <property type="entry name" value="Carbamoyl-phosphate synthase large chain"/>
    <property type="match status" value="1"/>
</dbReference>
<evidence type="ECO:0000256" key="7">
    <source>
        <dbReference type="ARBA" id="ARBA00022605"/>
    </source>
</evidence>
<dbReference type="PROSITE" id="PS00866">
    <property type="entry name" value="CPSASE_1"/>
    <property type="match status" value="2"/>
</dbReference>
<dbReference type="GO" id="GO:0044205">
    <property type="term" value="P:'de novo' UMP biosynthetic process"/>
    <property type="evidence" value="ECO:0007669"/>
    <property type="project" value="UniProtKB-UniRule"/>
</dbReference>
<dbReference type="EMBL" id="WINI01000001">
    <property type="protein sequence ID" value="MQQ99712.1"/>
    <property type="molecule type" value="Genomic_DNA"/>
</dbReference>
<keyword evidence="10 19" id="KW-0547">Nucleotide-binding</keyword>
<comment type="cofactor">
    <cofactor evidence="19">
        <name>Mg(2+)</name>
        <dbReference type="ChEBI" id="CHEBI:18420"/>
    </cofactor>
    <cofactor evidence="19">
        <name>Mn(2+)</name>
        <dbReference type="ChEBI" id="CHEBI:29035"/>
    </cofactor>
    <text evidence="19">Binds 4 Mg(2+) or Mn(2+) ions per subunit.</text>
</comment>
<feature type="binding site" evidence="19">
    <location>
        <position position="299"/>
    </location>
    <ligand>
        <name>Mg(2+)</name>
        <dbReference type="ChEBI" id="CHEBI:18420"/>
        <label>2</label>
    </ligand>
</feature>
<dbReference type="Gene3D" id="3.30.470.20">
    <property type="entry name" value="ATP-grasp fold, B domain"/>
    <property type="match status" value="2"/>
</dbReference>
<dbReference type="FunFam" id="3.30.1490.20:FF:000001">
    <property type="entry name" value="Carbamoyl-phosphate synthase large chain"/>
    <property type="match status" value="1"/>
</dbReference>
<evidence type="ECO:0000256" key="16">
    <source>
        <dbReference type="ARBA" id="ARBA00048816"/>
    </source>
</evidence>
<feature type="binding site" evidence="19">
    <location>
        <position position="782"/>
    </location>
    <ligand>
        <name>ATP</name>
        <dbReference type="ChEBI" id="CHEBI:30616"/>
        <label>2</label>
    </ligand>
</feature>
<feature type="binding site" evidence="19">
    <location>
        <position position="784"/>
    </location>
    <ligand>
        <name>ATP</name>
        <dbReference type="ChEBI" id="CHEBI:30616"/>
        <label>2</label>
    </ligand>
</feature>
<feature type="binding site" evidence="19">
    <location>
        <position position="750"/>
    </location>
    <ligand>
        <name>ATP</name>
        <dbReference type="ChEBI" id="CHEBI:30616"/>
        <label>2</label>
    </ligand>
</feature>
<dbReference type="FunFam" id="3.40.50.20:FF:000003">
    <property type="entry name" value="Carbamoyl-phosphate synthase large chain"/>
    <property type="match status" value="1"/>
</dbReference>
<feature type="binding site" evidence="19">
    <location>
        <position position="299"/>
    </location>
    <ligand>
        <name>Mg(2+)</name>
        <dbReference type="ChEBI" id="CHEBI:18420"/>
        <label>1</label>
    </ligand>
</feature>
<dbReference type="NCBIfam" id="NF003671">
    <property type="entry name" value="PRK05294.1"/>
    <property type="match status" value="1"/>
</dbReference>
<feature type="binding site" evidence="19">
    <location>
        <position position="241"/>
    </location>
    <ligand>
        <name>ATP</name>
        <dbReference type="ChEBI" id="CHEBI:30616"/>
        <label>1</label>
    </ligand>
</feature>
<dbReference type="Pfam" id="PF02786">
    <property type="entry name" value="CPSase_L_D2"/>
    <property type="match status" value="2"/>
</dbReference>
<dbReference type="SUPFAM" id="SSF48108">
    <property type="entry name" value="Carbamoyl phosphate synthetase, large subunit connection domain"/>
    <property type="match status" value="1"/>
</dbReference>
<feature type="binding site" evidence="19">
    <location>
        <position position="841"/>
    </location>
    <ligand>
        <name>ATP</name>
        <dbReference type="ChEBI" id="CHEBI:30616"/>
        <label>2</label>
    </ligand>
</feature>
<dbReference type="SUPFAM" id="SSF52335">
    <property type="entry name" value="Methylglyoxal synthase-like"/>
    <property type="match status" value="1"/>
</dbReference>